<keyword evidence="2 4" id="KW-0863">Zinc-finger</keyword>
<dbReference type="Pfam" id="PF14599">
    <property type="entry name" value="zinc_ribbon_6"/>
    <property type="match status" value="1"/>
</dbReference>
<evidence type="ECO:0000259" key="6">
    <source>
        <dbReference type="PROSITE" id="PS50089"/>
    </source>
</evidence>
<dbReference type="EMBL" id="JAPEUV010000102">
    <property type="protein sequence ID" value="KAJ4333066.1"/>
    <property type="molecule type" value="Genomic_DNA"/>
</dbReference>
<protein>
    <recommendedName>
        <fullName evidence="11">Zf-CHY-domain-containing protein</fullName>
    </recommendedName>
</protein>
<dbReference type="PANTHER" id="PTHR21319">
    <property type="entry name" value="RING FINGER AND CHY ZINC FINGER DOMAIN-CONTAINING PROTEIN 1"/>
    <property type="match status" value="1"/>
</dbReference>
<dbReference type="GO" id="GO:0008270">
    <property type="term" value="F:zinc ion binding"/>
    <property type="evidence" value="ECO:0007669"/>
    <property type="project" value="UniProtKB-KW"/>
</dbReference>
<sequence>MSLISSFIIDPVVRARRRFSGAGAASVPSAGDAAGLPISHANQRVSSATTPPRDRDNDADAEAPAERDAPQTPSARPVSLLERARRYSSFTRRPYDAVVDEEADDEGGINATTAPIDIPADAASMSSNPSRALENRFRNLELDPPVSSAPAAPTAIQGARRITAGQNAGGMSESLPADDGFTHLRARIHEIRALNLTEEERARMVHGLMTERYHHMRPTSPSSFVSHDRPYTPNSGHSVFSENRASSPLSTASDVDTDPYKLRPGDTSPTYRSIEHRDDEDDEEDHEEELVLGCQHYKRNVKVQCYDCKHWYTCRHCHDEIEDHPLNRKATQNMLCMACGTPQKAADTCNECGIEAACYYCDICKLWDNNARKKIYHCPDCGICRRGAGLGKDYTHCPRCNVCITISHADSHVCIPRATDSGCPICTDYLFTSSAAVVSMPCGHYMHKQCYTLYMETAYKCPICKKSAVKMDLQWRKLTSAIEAQPMPEQFENTRAIIQCNDCSRKSSVKYHWLGNQCDNCDSYNTNELRILNGPDSEEAANNLLDADANAGSRSPASVSSPQSQALRSPRYYFQPDEPEETWLPGQLPSFPFQLPQFPNRPRMPDMPQMPRMPGFPSLPRFPSLPQYPQFPNMPRMPQMPQMPQMRRDAEEMLERFRRSMDAYLNPTGEVRDEHVPFIDLGGDDRREATQASDGTQVKGPYLPQYYFERFSQALTRFRNELNPGMEDIPDLNLSEDQDPAGLQFWGEDGGRIERRLNAEDDGDDEGSEDESSSDEESHHEDEEEDDDDNEHTGQKRKTDWDLPGHL</sequence>
<dbReference type="GO" id="GO:0061630">
    <property type="term" value="F:ubiquitin protein ligase activity"/>
    <property type="evidence" value="ECO:0007669"/>
    <property type="project" value="TreeGrafter"/>
</dbReference>
<feature type="compositionally biased region" description="Acidic residues" evidence="5">
    <location>
        <begin position="729"/>
        <end position="739"/>
    </location>
</feature>
<evidence type="ECO:0000256" key="1">
    <source>
        <dbReference type="ARBA" id="ARBA00022723"/>
    </source>
</evidence>
<dbReference type="Proteomes" id="UP001140562">
    <property type="component" value="Unassembled WGS sequence"/>
</dbReference>
<feature type="region of interest" description="Disordered" evidence="5">
    <location>
        <begin position="680"/>
        <end position="700"/>
    </location>
</feature>
<evidence type="ECO:0000256" key="3">
    <source>
        <dbReference type="ARBA" id="ARBA00022833"/>
    </source>
</evidence>
<feature type="compositionally biased region" description="Polar residues" evidence="5">
    <location>
        <begin position="232"/>
        <end position="254"/>
    </location>
</feature>
<gene>
    <name evidence="9" type="ORF">N0V87_007884</name>
</gene>
<feature type="domain" description="CHY-type" evidence="7">
    <location>
        <begin position="287"/>
        <end position="354"/>
    </location>
</feature>
<dbReference type="PROSITE" id="PS51266">
    <property type="entry name" value="ZF_CHY"/>
    <property type="match status" value="1"/>
</dbReference>
<organism evidence="9 10">
    <name type="scientific">Didymella glomerata</name>
    <dbReference type="NCBI Taxonomy" id="749621"/>
    <lineage>
        <taxon>Eukaryota</taxon>
        <taxon>Fungi</taxon>
        <taxon>Dikarya</taxon>
        <taxon>Ascomycota</taxon>
        <taxon>Pezizomycotina</taxon>
        <taxon>Dothideomycetes</taxon>
        <taxon>Pleosporomycetidae</taxon>
        <taxon>Pleosporales</taxon>
        <taxon>Pleosporineae</taxon>
        <taxon>Didymellaceae</taxon>
        <taxon>Didymella</taxon>
    </lineage>
</organism>
<evidence type="ECO:0000256" key="4">
    <source>
        <dbReference type="PROSITE-ProRule" id="PRU00601"/>
    </source>
</evidence>
<comment type="caution">
    <text evidence="9">The sequence shown here is derived from an EMBL/GenBank/DDBJ whole genome shotgun (WGS) entry which is preliminary data.</text>
</comment>
<evidence type="ECO:0000259" key="7">
    <source>
        <dbReference type="PROSITE" id="PS51266"/>
    </source>
</evidence>
<evidence type="ECO:0000256" key="2">
    <source>
        <dbReference type="ARBA" id="ARBA00022771"/>
    </source>
</evidence>
<dbReference type="GO" id="GO:0006511">
    <property type="term" value="P:ubiquitin-dependent protein catabolic process"/>
    <property type="evidence" value="ECO:0007669"/>
    <property type="project" value="TreeGrafter"/>
</dbReference>
<dbReference type="SUPFAM" id="SSF161245">
    <property type="entry name" value="Zinc hairpin stack"/>
    <property type="match status" value="1"/>
</dbReference>
<dbReference type="InterPro" id="IPR017921">
    <property type="entry name" value="Znf_CTCHY"/>
</dbReference>
<feature type="compositionally biased region" description="Acidic residues" evidence="5">
    <location>
        <begin position="760"/>
        <end position="775"/>
    </location>
</feature>
<dbReference type="InterPro" id="IPR008913">
    <property type="entry name" value="Znf_CHY"/>
</dbReference>
<dbReference type="GO" id="GO:0005634">
    <property type="term" value="C:nucleus"/>
    <property type="evidence" value="ECO:0007669"/>
    <property type="project" value="TreeGrafter"/>
</dbReference>
<dbReference type="InterPro" id="IPR001841">
    <property type="entry name" value="Znf_RING"/>
</dbReference>
<dbReference type="PROSITE" id="PS50089">
    <property type="entry name" value="ZF_RING_2"/>
    <property type="match status" value="1"/>
</dbReference>
<dbReference type="SUPFAM" id="SSF161219">
    <property type="entry name" value="CHY zinc finger-like"/>
    <property type="match status" value="1"/>
</dbReference>
<evidence type="ECO:0000313" key="10">
    <source>
        <dbReference type="Proteomes" id="UP001140562"/>
    </source>
</evidence>
<keyword evidence="1" id="KW-0479">Metal-binding</keyword>
<feature type="compositionally biased region" description="Basic and acidic residues" evidence="5">
    <location>
        <begin position="749"/>
        <end position="759"/>
    </location>
</feature>
<dbReference type="Pfam" id="PF05495">
    <property type="entry name" value="zf-CHY"/>
    <property type="match status" value="1"/>
</dbReference>
<dbReference type="InterPro" id="IPR037275">
    <property type="entry name" value="Znf_CTCHY_sf"/>
</dbReference>
<feature type="region of interest" description="Disordered" evidence="5">
    <location>
        <begin position="729"/>
        <end position="807"/>
    </location>
</feature>
<feature type="compositionally biased region" description="Low complexity" evidence="5">
    <location>
        <begin position="24"/>
        <end position="35"/>
    </location>
</feature>
<dbReference type="AlphaFoldDB" id="A0A9W9BX58"/>
<dbReference type="Pfam" id="PF13639">
    <property type="entry name" value="zf-RING_2"/>
    <property type="match status" value="1"/>
</dbReference>
<dbReference type="PROSITE" id="PS51270">
    <property type="entry name" value="ZF_CTCHY"/>
    <property type="match status" value="1"/>
</dbReference>
<dbReference type="GO" id="GO:0016567">
    <property type="term" value="P:protein ubiquitination"/>
    <property type="evidence" value="ECO:0007669"/>
    <property type="project" value="TreeGrafter"/>
</dbReference>
<keyword evidence="10" id="KW-1185">Reference proteome</keyword>
<keyword evidence="3" id="KW-0862">Zinc</keyword>
<feature type="domain" description="RING-type" evidence="6">
    <location>
        <begin position="423"/>
        <end position="465"/>
    </location>
</feature>
<dbReference type="PANTHER" id="PTHR21319:SF0">
    <property type="entry name" value="AND RING FINGER DOMAIN PROTEIN, PUTATIVE (AFU_ORTHOLOGUE AFUA_1G08900)-RELATED"/>
    <property type="match status" value="1"/>
</dbReference>
<feature type="region of interest" description="Disordered" evidence="5">
    <location>
        <begin position="216"/>
        <end position="284"/>
    </location>
</feature>
<feature type="region of interest" description="Disordered" evidence="5">
    <location>
        <begin position="548"/>
        <end position="568"/>
    </location>
</feature>
<evidence type="ECO:0000313" key="9">
    <source>
        <dbReference type="EMBL" id="KAJ4333066.1"/>
    </source>
</evidence>
<evidence type="ECO:0000259" key="8">
    <source>
        <dbReference type="PROSITE" id="PS51270"/>
    </source>
</evidence>
<feature type="compositionally biased region" description="Basic and acidic residues" evidence="5">
    <location>
        <begin position="791"/>
        <end position="807"/>
    </location>
</feature>
<dbReference type="SMART" id="SM00184">
    <property type="entry name" value="RING"/>
    <property type="match status" value="1"/>
</dbReference>
<dbReference type="Gene3D" id="3.30.40.10">
    <property type="entry name" value="Zinc/RING finger domain, C3HC4 (zinc finger)"/>
    <property type="match status" value="1"/>
</dbReference>
<dbReference type="InterPro" id="IPR037274">
    <property type="entry name" value="Znf_CHY_sf"/>
</dbReference>
<dbReference type="InterPro" id="IPR013083">
    <property type="entry name" value="Znf_RING/FYVE/PHD"/>
</dbReference>
<dbReference type="OrthoDB" id="411372at2759"/>
<dbReference type="FunFam" id="3.30.40.10:FF:000208">
    <property type="entry name" value="Zinc finger protein-related isoform 1"/>
    <property type="match status" value="1"/>
</dbReference>
<reference evidence="9" key="1">
    <citation type="submission" date="2022-10" db="EMBL/GenBank/DDBJ databases">
        <title>Tapping the CABI collections for fungal endophytes: first genome assemblies for Collariella, Neodidymelliopsis, Ascochyta clinopodiicola, Didymella pomorum, Didymosphaeria variabile, Neocosmospora piperis and Neocucurbitaria cava.</title>
        <authorList>
            <person name="Hill R."/>
        </authorList>
    </citation>
    <scope>NUCLEOTIDE SEQUENCE</scope>
    <source>
        <strain evidence="9">IMI 360193</strain>
    </source>
</reference>
<feature type="compositionally biased region" description="Basic and acidic residues" evidence="5">
    <location>
        <begin position="680"/>
        <end position="689"/>
    </location>
</feature>
<dbReference type="InterPro" id="IPR039512">
    <property type="entry name" value="RCHY1_zinc-ribbon"/>
</dbReference>
<proteinExistence type="predicted"/>
<accession>A0A9W9BX58</accession>
<feature type="region of interest" description="Disordered" evidence="5">
    <location>
        <begin position="24"/>
        <end position="82"/>
    </location>
</feature>
<dbReference type="SUPFAM" id="SSF57850">
    <property type="entry name" value="RING/U-box"/>
    <property type="match status" value="1"/>
</dbReference>
<evidence type="ECO:0000256" key="5">
    <source>
        <dbReference type="SAM" id="MobiDB-lite"/>
    </source>
</evidence>
<dbReference type="CDD" id="cd16464">
    <property type="entry name" value="RING-H2_Pirh2-like"/>
    <property type="match status" value="1"/>
</dbReference>
<feature type="domain" description="CTCHY-type" evidence="8">
    <location>
        <begin position="356"/>
        <end position="422"/>
    </location>
</feature>
<feature type="compositionally biased region" description="Low complexity" evidence="5">
    <location>
        <begin position="548"/>
        <end position="566"/>
    </location>
</feature>
<name>A0A9W9BX58_9PLEO</name>
<evidence type="ECO:0008006" key="11">
    <source>
        <dbReference type="Google" id="ProtNLM"/>
    </source>
</evidence>
<feature type="compositionally biased region" description="Polar residues" evidence="5">
    <location>
        <begin position="40"/>
        <end position="50"/>
    </location>
</feature>
<dbReference type="Gene3D" id="2.20.28.10">
    <property type="match status" value="1"/>
</dbReference>
<feature type="compositionally biased region" description="Basic and acidic residues" evidence="5">
    <location>
        <begin position="52"/>
        <end position="69"/>
    </location>
</feature>